<dbReference type="Proteomes" id="UP000179627">
    <property type="component" value="Unassembled WGS sequence"/>
</dbReference>
<dbReference type="AlphaFoldDB" id="A0A1S1QXK6"/>
<keyword evidence="2 6" id="KW-0813">Transport</keyword>
<comment type="subcellular location">
    <subcellularLocation>
        <location evidence="1">Membrane</location>
        <topology evidence="1">Multi-pass membrane protein</topology>
    </subcellularLocation>
</comment>
<dbReference type="PRINTS" id="PR00783">
    <property type="entry name" value="MINTRINSICP"/>
</dbReference>
<feature type="transmembrane region" description="Helical" evidence="7">
    <location>
        <begin position="134"/>
        <end position="152"/>
    </location>
</feature>
<evidence type="ECO:0000256" key="4">
    <source>
        <dbReference type="ARBA" id="ARBA00022989"/>
    </source>
</evidence>
<feature type="transmembrane region" description="Helical" evidence="7">
    <location>
        <begin position="94"/>
        <end position="114"/>
    </location>
</feature>
<dbReference type="InterPro" id="IPR000425">
    <property type="entry name" value="MIP"/>
</dbReference>
<evidence type="ECO:0000256" key="7">
    <source>
        <dbReference type="SAM" id="Phobius"/>
    </source>
</evidence>
<comment type="similarity">
    <text evidence="6">Belongs to the MIP/aquaporin (TC 1.A.8) family.</text>
</comment>
<dbReference type="InterPro" id="IPR034294">
    <property type="entry name" value="Aquaporin_transptr"/>
</dbReference>
<accession>A0A1S1QXK6</accession>
<dbReference type="InterPro" id="IPR023271">
    <property type="entry name" value="Aquaporin-like"/>
</dbReference>
<feature type="transmembrane region" description="Helical" evidence="7">
    <location>
        <begin position="205"/>
        <end position="225"/>
    </location>
</feature>
<keyword evidence="9" id="KW-1185">Reference proteome</keyword>
<comment type="caution">
    <text evidence="8">The sequence shown here is derived from an EMBL/GenBank/DDBJ whole genome shotgun (WGS) entry which is preliminary data.</text>
</comment>
<evidence type="ECO:0000313" key="9">
    <source>
        <dbReference type="Proteomes" id="UP000179627"/>
    </source>
</evidence>
<dbReference type="PANTHER" id="PTHR45724:SF13">
    <property type="entry name" value="AQUAPORIN NIP1-1-RELATED"/>
    <property type="match status" value="1"/>
</dbReference>
<evidence type="ECO:0000256" key="3">
    <source>
        <dbReference type="ARBA" id="ARBA00022692"/>
    </source>
</evidence>
<feature type="transmembrane region" description="Helical" evidence="7">
    <location>
        <begin position="21"/>
        <end position="41"/>
    </location>
</feature>
<evidence type="ECO:0000256" key="2">
    <source>
        <dbReference type="ARBA" id="ARBA00022448"/>
    </source>
</evidence>
<keyword evidence="4 7" id="KW-1133">Transmembrane helix</keyword>
<name>A0A1S1QXK6_9ACTN</name>
<dbReference type="PANTHER" id="PTHR45724">
    <property type="entry name" value="AQUAPORIN NIP2-1"/>
    <property type="match status" value="1"/>
</dbReference>
<sequence>MADIELGGQPPLARRLAAEAVGSMLLAALVIGSGIAAVQLSPGQVGLQLVENAAATAAGLFAIILMVGPVSGAHFNPVVSLVDAAFGGLSWRDAAAYLPAQVVGCVAGAVLANLMFDQSAVSIATHHRASGGHLLAEVVATAGLILLIFALARSDRAERAPAAVGAYIGAAYWFTSSTSFANPAITVGRMFSDSFAGIAPASAPAFIAVQVAGGAVGYGLVRLFYPPTAAARGQAAQIVLPHSDPAATVNGTQPHAPRGVS</sequence>
<dbReference type="Gene3D" id="1.20.1080.10">
    <property type="entry name" value="Glycerol uptake facilitator protein"/>
    <property type="match status" value="2"/>
</dbReference>
<dbReference type="EMBL" id="MBLM01000110">
    <property type="protein sequence ID" value="OHV38005.1"/>
    <property type="molecule type" value="Genomic_DNA"/>
</dbReference>
<evidence type="ECO:0000256" key="5">
    <source>
        <dbReference type="ARBA" id="ARBA00023136"/>
    </source>
</evidence>
<dbReference type="SUPFAM" id="SSF81338">
    <property type="entry name" value="Aquaporin-like"/>
    <property type="match status" value="1"/>
</dbReference>
<dbReference type="GO" id="GO:0016020">
    <property type="term" value="C:membrane"/>
    <property type="evidence" value="ECO:0007669"/>
    <property type="project" value="UniProtKB-SubCell"/>
</dbReference>
<evidence type="ECO:0000256" key="1">
    <source>
        <dbReference type="ARBA" id="ARBA00004141"/>
    </source>
</evidence>
<feature type="transmembrane region" description="Helical" evidence="7">
    <location>
        <begin position="53"/>
        <end position="73"/>
    </location>
</feature>
<feature type="transmembrane region" description="Helical" evidence="7">
    <location>
        <begin position="164"/>
        <end position="185"/>
    </location>
</feature>
<keyword evidence="3 6" id="KW-0812">Transmembrane</keyword>
<dbReference type="OrthoDB" id="9807293at2"/>
<dbReference type="GO" id="GO:0015267">
    <property type="term" value="F:channel activity"/>
    <property type="evidence" value="ECO:0007669"/>
    <property type="project" value="InterPro"/>
</dbReference>
<reference evidence="9" key="1">
    <citation type="submission" date="2016-07" db="EMBL/GenBank/DDBJ databases">
        <title>Sequence Frankia sp. strain CcI1.17.</title>
        <authorList>
            <person name="Ghodhbane-Gtari F."/>
            <person name="Swanson E."/>
            <person name="Gueddou A."/>
            <person name="Morris K."/>
            <person name="Hezbri K."/>
            <person name="Ktari A."/>
            <person name="Nouioui I."/>
            <person name="Abebe-Akele F."/>
            <person name="Simpson S."/>
            <person name="Thomas K."/>
            <person name="Gtari M."/>
            <person name="Tisa L.S."/>
            <person name="Hurst S."/>
        </authorList>
    </citation>
    <scope>NUCLEOTIDE SEQUENCE [LARGE SCALE GENOMIC DNA]</scope>
    <source>
        <strain evidence="9">Cc1.17</strain>
    </source>
</reference>
<proteinExistence type="inferred from homology"/>
<organism evidence="8 9">
    <name type="scientific">Parafrankia colletiae</name>
    <dbReference type="NCBI Taxonomy" id="573497"/>
    <lineage>
        <taxon>Bacteria</taxon>
        <taxon>Bacillati</taxon>
        <taxon>Actinomycetota</taxon>
        <taxon>Actinomycetes</taxon>
        <taxon>Frankiales</taxon>
        <taxon>Frankiaceae</taxon>
        <taxon>Parafrankia</taxon>
    </lineage>
</organism>
<gene>
    <name evidence="8" type="ORF">CC117_16220</name>
</gene>
<evidence type="ECO:0000256" key="6">
    <source>
        <dbReference type="RuleBase" id="RU000477"/>
    </source>
</evidence>
<dbReference type="Pfam" id="PF00230">
    <property type="entry name" value="MIP"/>
    <property type="match status" value="1"/>
</dbReference>
<evidence type="ECO:0000313" key="8">
    <source>
        <dbReference type="EMBL" id="OHV38005.1"/>
    </source>
</evidence>
<protein>
    <submittedName>
        <fullName evidence="8">Channel transporter</fullName>
    </submittedName>
</protein>
<keyword evidence="5 7" id="KW-0472">Membrane</keyword>